<organism evidence="1 2">
    <name type="scientific">Lindgomyces ingoldianus</name>
    <dbReference type="NCBI Taxonomy" id="673940"/>
    <lineage>
        <taxon>Eukaryota</taxon>
        <taxon>Fungi</taxon>
        <taxon>Dikarya</taxon>
        <taxon>Ascomycota</taxon>
        <taxon>Pezizomycotina</taxon>
        <taxon>Dothideomycetes</taxon>
        <taxon>Pleosporomycetidae</taxon>
        <taxon>Pleosporales</taxon>
        <taxon>Lindgomycetaceae</taxon>
        <taxon>Lindgomyces</taxon>
    </lineage>
</organism>
<dbReference type="Proteomes" id="UP000799755">
    <property type="component" value="Unassembled WGS sequence"/>
</dbReference>
<evidence type="ECO:0000313" key="2">
    <source>
        <dbReference type="Proteomes" id="UP000799755"/>
    </source>
</evidence>
<reference evidence="1" key="1">
    <citation type="journal article" date="2020" name="Stud. Mycol.">
        <title>101 Dothideomycetes genomes: a test case for predicting lifestyles and emergence of pathogens.</title>
        <authorList>
            <person name="Haridas S."/>
            <person name="Albert R."/>
            <person name="Binder M."/>
            <person name="Bloem J."/>
            <person name="Labutti K."/>
            <person name="Salamov A."/>
            <person name="Andreopoulos B."/>
            <person name="Baker S."/>
            <person name="Barry K."/>
            <person name="Bills G."/>
            <person name="Bluhm B."/>
            <person name="Cannon C."/>
            <person name="Castanera R."/>
            <person name="Culley D."/>
            <person name="Daum C."/>
            <person name="Ezra D."/>
            <person name="Gonzalez J."/>
            <person name="Henrissat B."/>
            <person name="Kuo A."/>
            <person name="Liang C."/>
            <person name="Lipzen A."/>
            <person name="Lutzoni F."/>
            <person name="Magnuson J."/>
            <person name="Mondo S."/>
            <person name="Nolan M."/>
            <person name="Ohm R."/>
            <person name="Pangilinan J."/>
            <person name="Park H.-J."/>
            <person name="Ramirez L."/>
            <person name="Alfaro M."/>
            <person name="Sun H."/>
            <person name="Tritt A."/>
            <person name="Yoshinaga Y."/>
            <person name="Zwiers L.-H."/>
            <person name="Turgeon B."/>
            <person name="Goodwin S."/>
            <person name="Spatafora J."/>
            <person name="Crous P."/>
            <person name="Grigoriev I."/>
        </authorList>
    </citation>
    <scope>NUCLEOTIDE SEQUENCE</scope>
    <source>
        <strain evidence="1">ATCC 200398</strain>
    </source>
</reference>
<gene>
    <name evidence="1" type="ORF">BDR25DRAFT_307834</name>
</gene>
<sequence length="124" mass="13172">MPPPFWTIGCLYGASSVMLGAFGAHGLKKRIADPARLANWSTAAHYQLIHSLALTLTSVAAPHNTIAASLFTAGMTMFSGSIYLLVLDPQRFKALGPVTPLGGLCLIGGWVALAVTKKPVWPRR</sequence>
<proteinExistence type="predicted"/>
<accession>A0ACB6QB71</accession>
<keyword evidence="2" id="KW-1185">Reference proteome</keyword>
<comment type="caution">
    <text evidence="1">The sequence shown here is derived from an EMBL/GenBank/DDBJ whole genome shotgun (WGS) entry which is preliminary data.</text>
</comment>
<name>A0ACB6QB71_9PLEO</name>
<protein>
    <submittedName>
        <fullName evidence="1">DUF423-domain-containing protein</fullName>
    </submittedName>
</protein>
<evidence type="ECO:0000313" key="1">
    <source>
        <dbReference type="EMBL" id="KAF2463400.1"/>
    </source>
</evidence>
<dbReference type="EMBL" id="MU003551">
    <property type="protein sequence ID" value="KAF2463400.1"/>
    <property type="molecule type" value="Genomic_DNA"/>
</dbReference>